<dbReference type="InterPro" id="IPR011050">
    <property type="entry name" value="Pectin_lyase_fold/virulence"/>
</dbReference>
<keyword evidence="1" id="KW-0732">Signal</keyword>
<evidence type="ECO:0000259" key="2">
    <source>
        <dbReference type="SMART" id="SM00912"/>
    </source>
</evidence>
<dbReference type="InterPro" id="IPR041286">
    <property type="entry name" value="MBG_2"/>
</dbReference>
<organism evidence="3 4">
    <name type="scientific">Sphingomonas agrestis</name>
    <dbReference type="NCBI Taxonomy" id="3080540"/>
    <lineage>
        <taxon>Bacteria</taxon>
        <taxon>Pseudomonadati</taxon>
        <taxon>Pseudomonadota</taxon>
        <taxon>Alphaproteobacteria</taxon>
        <taxon>Sphingomonadales</taxon>
        <taxon>Sphingomonadaceae</taxon>
        <taxon>Sphingomonas</taxon>
    </lineage>
</organism>
<dbReference type="Gene3D" id="3.30.160.710">
    <property type="match status" value="8"/>
</dbReference>
<accession>A0ABU3Y468</accession>
<evidence type="ECO:0000313" key="4">
    <source>
        <dbReference type="Proteomes" id="UP001273531"/>
    </source>
</evidence>
<feature type="chain" id="PRO_5047376326" evidence="1">
    <location>
        <begin position="23"/>
        <end position="3147"/>
    </location>
</feature>
<dbReference type="InterPro" id="IPR008638">
    <property type="entry name" value="FhaB/CdiA-like_TPS"/>
</dbReference>
<reference evidence="3 4" key="1">
    <citation type="submission" date="2023-10" db="EMBL/GenBank/DDBJ databases">
        <title>Sphingomonas sp. HF-S4 16S ribosomal RNA gene Genome sequencing and assembly.</title>
        <authorList>
            <person name="Lee H."/>
        </authorList>
    </citation>
    <scope>NUCLEOTIDE SEQUENCE [LARGE SCALE GENOMIC DNA]</scope>
    <source>
        <strain evidence="3 4">HF-S4</strain>
    </source>
</reference>
<evidence type="ECO:0000313" key="3">
    <source>
        <dbReference type="EMBL" id="MDV3455892.1"/>
    </source>
</evidence>
<dbReference type="Proteomes" id="UP001273531">
    <property type="component" value="Unassembled WGS sequence"/>
</dbReference>
<keyword evidence="4" id="KW-1185">Reference proteome</keyword>
<dbReference type="SMART" id="SM00912">
    <property type="entry name" value="Haemagg_act"/>
    <property type="match status" value="1"/>
</dbReference>
<feature type="domain" description="Filamentous haemagglutinin FhaB/tRNA nuclease CdiA-like TPS" evidence="2">
    <location>
        <begin position="22"/>
        <end position="135"/>
    </location>
</feature>
<dbReference type="InterPro" id="IPR012334">
    <property type="entry name" value="Pectin_lyas_fold"/>
</dbReference>
<comment type="caution">
    <text evidence="3">The sequence shown here is derived from an EMBL/GenBank/DDBJ whole genome shotgun (WGS) entry which is preliminary data.</text>
</comment>
<dbReference type="Gene3D" id="2.160.20.110">
    <property type="match status" value="3"/>
</dbReference>
<dbReference type="Pfam" id="PF18676">
    <property type="entry name" value="MBG_2"/>
    <property type="match status" value="19"/>
</dbReference>
<dbReference type="Pfam" id="PF05860">
    <property type="entry name" value="TPS"/>
    <property type="match status" value="1"/>
</dbReference>
<dbReference type="NCBIfam" id="TIGR01901">
    <property type="entry name" value="adhes_NPXG"/>
    <property type="match status" value="1"/>
</dbReference>
<dbReference type="EMBL" id="JAWJEJ010000001">
    <property type="protein sequence ID" value="MDV3455892.1"/>
    <property type="molecule type" value="Genomic_DNA"/>
</dbReference>
<proteinExistence type="predicted"/>
<protein>
    <submittedName>
        <fullName evidence="3">MBG domain-containing protein</fullName>
    </submittedName>
</protein>
<gene>
    <name evidence="3" type="ORF">RZN05_02765</name>
</gene>
<name>A0ABU3Y468_9SPHN</name>
<dbReference type="Gene3D" id="2.160.20.10">
    <property type="entry name" value="Single-stranded right-handed beta-helix, Pectin lyase-like"/>
    <property type="match status" value="1"/>
</dbReference>
<sequence>MVRSLSALLLASTAIVPLHAQAQSLPSGGSVAAGSAEIGAASGGALTIRQNSDAAIINWQSFDIDRGKRVDIVQPSATATLLNRVTGGMTTTIAGQLNANGRVFVVNPNGILITATGGVKAAGFVGSTLDIDDSDFMAGRYDFSGSSGIVVNAGRIQVARGGYAALLGGKVDNKGLILAPLGKVGMGAGTRATLDFSGDGFLKVAIGAGERAELGMSGRIAADGGTVILSAAQARAAARSTVNLSGVVEARGIDTSAGGVTLTGGDIVLTGAMIDVSGTSGGGSVRIGGDRQGLGDTARADTLRVDAASTIRADATAAGAGGDVVLWSDKATDFTGAISARGVGAKGGEAEVSSKGQLGYGGTADLTGSAFGTLLLDPYNLTISSAPSSGTAGFAANANDSVLNASALTAALATANVTVQTGSNGSQVGNITVSAPLSWSSNATLTLNAASNIALNAAITAQAGGLTLVAGGTISQTGTIAIGRFTLSSGVFGTVAATLPGFEAGSFAVNGGSFVRATGGDGTAATPWLLADVYGLQGMTSLRSSNFALANDVDATGTVNWNGGAGFRPIGGQSGNLFESDFRGTLDGRGYSIRNLYIHQPYYAASGLFVRLTNATIRNLRLTGATIEFGGGSFGRVGGLAAYISGSVVNNVHIDGRITAGGAFGNAGGIAYSAVDSTLSNISLAGTITADNVAAGVAYSLEGTSSVSNAYVTASITGDAAAGVAYGNYDGTSIRSTWVSGVLTGWDKAGISLGGSSGTIGTDVFWDMDTTTANIGFGYGPNGAVGLTTAQARTQAAYAGFDFTNIWFQAADMRPILRSEAMSAGGDGYIPVSTLNQLQLLGANLTANYRLAGDIDAAATNGAAASGIWGSGGFVPIGLGGAFNGNLEGANHAISNLTINRPTTDFVGLISQHRSLDEITIRDLRVVNAAVSGRNATGAVVGSARWNLTNVWASGTVTGAQQAGGIAGEVLGGTLTNLHFDGSVQGVANVGGVTGALAANASMLSATGSVAGTNSVGGISGTLSNLATMSTGFSTSSVIASGVNAGGAVGRVLGGILTNVWASGAVTAVSNAGGVAGSQDAGTTIRNSYWDMTTTGQTTAVGAASGTRTLVTGLTTAQARNPASYANFANFATTWYQGGDMRPILRGEALAASGGTVGVFNARQLQLVNANVAGNYTLLADIDLSATSSTAASSGVWGANGWTPLGSLSNRFTGTLNGANRLVSNLNVANADYAGLFGFSETNASIRDMTVSGTVSGVTAGGLIGSHGGSASLISDVTVNVAVTGTDFAGGLAGRNSATITRSSASGAVVGNDAIAVGGLVGELNTGELSYAFATGSVTTNYIAPTFGAKTGGLIGTAFGRSGAIHDVYATGAVTVNSPSLGVSGSATGGLIGENIGFAANGYSTGQVTDSRSFNVGGLIGEHSGTIANLFWNTQTSGQAVGIGDTLGSAVGSAIGLTTAQMTDLASYATTYAGFDFNSVWVPPNQSGQGGDATAHYPELYGFTNAVVVGAPSRAYGDDNGAFVATYTGLQSRDYLQSPGTLTTAATATSGAGTYAATLTAPTIASLSGRSYRTLLLPATTTLTVTPRAITIAANAQTRVYGNVLGSLTYSVLGRGLVNGDTLSGALATPAVQGSDVGSYAVTQGTLGASTNYAVSYAGADLSITARPITVTADAQSRIYGNANPTLTYAVGGSGLYGSDTLSGALATTGTQPANVGSYGIRRGTLGNANSNYAITFISANLTITARPITVTADAQSRIYGDANPALTYTVGGNGLYGSDSLSGALATTAIQGSDVGGYAIGQGSLAASSNYALTYAGADLSVTARPITVTADAQTRIYGNANPTLTYAIGGSGLYASDTLSGALATAATQGSNVGVYAIGQGALAASSNYALTYIGADLLVTARPITVAADAQSRIYGDANPTLTYTVGGSGLYGSDILSGALATSATQGSNVGSYAITQGTLGTSGNYAVAYTGADLSITARPITVAADAQSRIYGNANPALTYTIGGSGLYGSDTLSGALATAATQRSDVGSYAITLGTLAAQNGNYALTYAGANLSVTARPITVTANAQTRVYGNANPPLTYAIGGSGLHGSDALSGALATAATQSSDVGIYGIGQGTLAAGSNYALTYNGANLSVTARPITVTADAPTRIYGNANAALTYTVGGSGLYGSDTLSGALATAATQSSDVGIYGIGQGTLAAGSNYVLTYNDANLSITARPITVTADAQTRIYGNANAALTYTVGGSGLYGSDALSGALATAATQSSDVGIYGIGQGTLAAGSNYALTYNGANLSVTARPITVTADAQTRIYGNANAALTYTVGGSGLYGSDTLSGALATGAAQGSDVGSYAITQGSLTGGTNYALSYAGAELIVTLRPITVTAAATARIYGDANPALGYAVGGNGLYGSDSLGGALATAATPGSGVGTYAITQGTLGASGNYAITYAGANLTITPRPITVTADAKSRIYGNPNPALTYTIGGSGLYGGDALSGALATAAAQGSDVGSYAISQGTLAASSNYALTSTGATLSVTPRPITVAADAQSRAYGYGNPALTYHVGGDGLYGSDTLSGALATAAAAGSDVETYAITQGSLSAGSNYTLRYAGADLTVTPRAITVTADAQSRIYGDANPALTYSVGGSGLYGTDVLGGMLTTAATQSSNAGSYAITQGSLTAGDNYSLTYAAANLTVTPRAITVTADAQSRIYGNANPALTYTVGGSGLYGSDSLGGALATTAAQGSDVGSYAITRGTLGSSGNYSITYTGADLSIAARQITVAADTQTRIYGNANPALTYTIGGDGLYGSDTLSGALGTSATQGSNVGNYTITQGTLGTGGNYAVSYSGADLSITQRPITVSADPQSRIYGNANPALAYTIGGSGLYGTDTLAGMLATPATQDSNVGVYAIAQGTLAASSNYTLTYAGADLSITPRPITIAADAKSRVYGDANPVLTYAIGGYGLYGSDALSGALATTATQASNVGTYGVTQGTLSASGNYVVTFASATLGVTPRSISVAADNQTRPGGEANPPLTYRVSGLVNGDALTGALATSATVESIAGAYTITQGSLAASSNYQMQFTPGTLTVTENQQPSFAIIYSASTVLRDAVAEHWAQARKLPYELRDTPSPWKFSTAPICFSQAGCELSK</sequence>
<feature type="signal peptide" evidence="1">
    <location>
        <begin position="1"/>
        <end position="22"/>
    </location>
</feature>
<dbReference type="RefSeq" id="WP_317225099.1">
    <property type="nucleotide sequence ID" value="NZ_JAWJEJ010000001.1"/>
</dbReference>
<dbReference type="SUPFAM" id="SSF51126">
    <property type="entry name" value="Pectin lyase-like"/>
    <property type="match status" value="1"/>
</dbReference>
<evidence type="ECO:0000256" key="1">
    <source>
        <dbReference type="SAM" id="SignalP"/>
    </source>
</evidence>